<gene>
    <name evidence="2" type="ORF">FA13DRAFT_1832106</name>
</gene>
<evidence type="ECO:0000313" key="2">
    <source>
        <dbReference type="EMBL" id="TEB21459.1"/>
    </source>
</evidence>
<feature type="region of interest" description="Disordered" evidence="1">
    <location>
        <begin position="146"/>
        <end position="173"/>
    </location>
</feature>
<name>A0A4Y7SJQ5_COPMI</name>
<feature type="compositionally biased region" description="Basic and acidic residues" evidence="1">
    <location>
        <begin position="449"/>
        <end position="462"/>
    </location>
</feature>
<feature type="compositionally biased region" description="Basic residues" evidence="1">
    <location>
        <begin position="10"/>
        <end position="19"/>
    </location>
</feature>
<feature type="compositionally biased region" description="Low complexity" evidence="1">
    <location>
        <begin position="320"/>
        <end position="346"/>
    </location>
</feature>
<comment type="caution">
    <text evidence="2">The sequence shown here is derived from an EMBL/GenBank/DDBJ whole genome shotgun (WGS) entry which is preliminary data.</text>
</comment>
<feature type="region of interest" description="Disordered" evidence="1">
    <location>
        <begin position="277"/>
        <end position="381"/>
    </location>
</feature>
<feature type="compositionally biased region" description="Basic residues" evidence="1">
    <location>
        <begin position="277"/>
        <end position="287"/>
    </location>
</feature>
<feature type="compositionally biased region" description="Polar residues" evidence="1">
    <location>
        <begin position="39"/>
        <end position="55"/>
    </location>
</feature>
<protein>
    <submittedName>
        <fullName evidence="2">Uncharacterized protein</fullName>
    </submittedName>
</protein>
<feature type="compositionally biased region" description="Low complexity" evidence="1">
    <location>
        <begin position="354"/>
        <end position="369"/>
    </location>
</feature>
<sequence>MGKTPPAGGSRKKGSGKGKGKGEAVVEPARDKGKGKATPANQASEVNAAVTQQISALLMKKKTVPKPPPKPPQSPKSSNNGDEEPLSTAANVPPKVFVPAAEDWSLPPLQLTKASVIEYLKCIQGKDQALQLKELKEVVLRMAEEVEGKPSDATGPSPDSVFRRPKGSAGRSQNALRHGFNLQMGLGLLTERELYCHLLGSTRVGIVYCGLDISLTLTQQEVANMTALHHYLMARFPKLLTPSRYPCKWAIVELIKYCFNHAQVYWCEKQNAAKGHVKPSRLKKRRVVQPGDSPLSSLPRRRRALPKAPSPSPSPKKHPGSSSGSSSSSSSSDLDSSDSSCSLDSGSDSDLDSSDSSGRLSDCSDSSSDTEVGSGSGGMGSSTGTTALLALLGQYPELKADLGKILSGDTNARGKAVRRAQTQTQTQTRDAKKRKRPITGTGSQSNKLEGGRDGEPGGDFKHNQNLPVHATNNTWLCQGMAPLVSGQHLARTSTLIDIAERSRPVSPAQMGGIHKDLICTESRRMARACWCFLMVASSLFFL</sequence>
<dbReference type="AlphaFoldDB" id="A0A4Y7SJQ5"/>
<accession>A0A4Y7SJQ5</accession>
<dbReference type="Proteomes" id="UP000298030">
    <property type="component" value="Unassembled WGS sequence"/>
</dbReference>
<feature type="compositionally biased region" description="Pro residues" evidence="1">
    <location>
        <begin position="65"/>
        <end position="74"/>
    </location>
</feature>
<feature type="region of interest" description="Disordered" evidence="1">
    <location>
        <begin position="1"/>
        <end position="89"/>
    </location>
</feature>
<evidence type="ECO:0000256" key="1">
    <source>
        <dbReference type="SAM" id="MobiDB-lite"/>
    </source>
</evidence>
<organism evidence="2 3">
    <name type="scientific">Coprinellus micaceus</name>
    <name type="common">Glistening ink-cap mushroom</name>
    <name type="synonym">Coprinus micaceus</name>
    <dbReference type="NCBI Taxonomy" id="71717"/>
    <lineage>
        <taxon>Eukaryota</taxon>
        <taxon>Fungi</taxon>
        <taxon>Dikarya</taxon>
        <taxon>Basidiomycota</taxon>
        <taxon>Agaricomycotina</taxon>
        <taxon>Agaricomycetes</taxon>
        <taxon>Agaricomycetidae</taxon>
        <taxon>Agaricales</taxon>
        <taxon>Agaricineae</taxon>
        <taxon>Psathyrellaceae</taxon>
        <taxon>Coprinellus</taxon>
    </lineage>
</organism>
<dbReference type="EMBL" id="QPFP01000110">
    <property type="protein sequence ID" value="TEB21459.1"/>
    <property type="molecule type" value="Genomic_DNA"/>
</dbReference>
<feature type="compositionally biased region" description="Low complexity" evidence="1">
    <location>
        <begin position="419"/>
        <end position="428"/>
    </location>
</feature>
<proteinExistence type="predicted"/>
<feature type="compositionally biased region" description="Basic and acidic residues" evidence="1">
    <location>
        <begin position="20"/>
        <end position="34"/>
    </location>
</feature>
<keyword evidence="3" id="KW-1185">Reference proteome</keyword>
<evidence type="ECO:0000313" key="3">
    <source>
        <dbReference type="Proteomes" id="UP000298030"/>
    </source>
</evidence>
<feature type="region of interest" description="Disordered" evidence="1">
    <location>
        <begin position="412"/>
        <end position="462"/>
    </location>
</feature>
<reference evidence="2 3" key="1">
    <citation type="journal article" date="2019" name="Nat. Ecol. Evol.">
        <title>Megaphylogeny resolves global patterns of mushroom evolution.</title>
        <authorList>
            <person name="Varga T."/>
            <person name="Krizsan K."/>
            <person name="Foldi C."/>
            <person name="Dima B."/>
            <person name="Sanchez-Garcia M."/>
            <person name="Sanchez-Ramirez S."/>
            <person name="Szollosi G.J."/>
            <person name="Szarkandi J.G."/>
            <person name="Papp V."/>
            <person name="Albert L."/>
            <person name="Andreopoulos W."/>
            <person name="Angelini C."/>
            <person name="Antonin V."/>
            <person name="Barry K.W."/>
            <person name="Bougher N.L."/>
            <person name="Buchanan P."/>
            <person name="Buyck B."/>
            <person name="Bense V."/>
            <person name="Catcheside P."/>
            <person name="Chovatia M."/>
            <person name="Cooper J."/>
            <person name="Damon W."/>
            <person name="Desjardin D."/>
            <person name="Finy P."/>
            <person name="Geml J."/>
            <person name="Haridas S."/>
            <person name="Hughes K."/>
            <person name="Justo A."/>
            <person name="Karasinski D."/>
            <person name="Kautmanova I."/>
            <person name="Kiss B."/>
            <person name="Kocsube S."/>
            <person name="Kotiranta H."/>
            <person name="LaButti K.M."/>
            <person name="Lechner B.E."/>
            <person name="Liimatainen K."/>
            <person name="Lipzen A."/>
            <person name="Lukacs Z."/>
            <person name="Mihaltcheva S."/>
            <person name="Morgado L.N."/>
            <person name="Niskanen T."/>
            <person name="Noordeloos M.E."/>
            <person name="Ohm R.A."/>
            <person name="Ortiz-Santana B."/>
            <person name="Ovrebo C."/>
            <person name="Racz N."/>
            <person name="Riley R."/>
            <person name="Savchenko A."/>
            <person name="Shiryaev A."/>
            <person name="Soop K."/>
            <person name="Spirin V."/>
            <person name="Szebenyi C."/>
            <person name="Tomsovsky M."/>
            <person name="Tulloss R.E."/>
            <person name="Uehling J."/>
            <person name="Grigoriev I.V."/>
            <person name="Vagvolgyi C."/>
            <person name="Papp T."/>
            <person name="Martin F.M."/>
            <person name="Miettinen O."/>
            <person name="Hibbett D.S."/>
            <person name="Nagy L.G."/>
        </authorList>
    </citation>
    <scope>NUCLEOTIDE SEQUENCE [LARGE SCALE GENOMIC DNA]</scope>
    <source>
        <strain evidence="2 3">FP101781</strain>
    </source>
</reference>